<organism evidence="2 3">
    <name type="scientific">Novipirellula herctigrandis</name>
    <dbReference type="NCBI Taxonomy" id="2527986"/>
    <lineage>
        <taxon>Bacteria</taxon>
        <taxon>Pseudomonadati</taxon>
        <taxon>Planctomycetota</taxon>
        <taxon>Planctomycetia</taxon>
        <taxon>Pirellulales</taxon>
        <taxon>Pirellulaceae</taxon>
        <taxon>Novipirellula</taxon>
    </lineage>
</organism>
<dbReference type="Pfam" id="PF12975">
    <property type="entry name" value="DUF3859"/>
    <property type="match status" value="1"/>
</dbReference>
<comment type="caution">
    <text evidence="2">The sequence shown here is derived from an EMBL/GenBank/DDBJ whole genome shotgun (WGS) entry which is preliminary data.</text>
</comment>
<gene>
    <name evidence="2" type="ORF">CA13_69970</name>
</gene>
<evidence type="ECO:0000313" key="3">
    <source>
        <dbReference type="Proteomes" id="UP000315010"/>
    </source>
</evidence>
<dbReference type="InterPro" id="IPR024331">
    <property type="entry name" value="DUF3859"/>
</dbReference>
<evidence type="ECO:0000259" key="1">
    <source>
        <dbReference type="Pfam" id="PF12975"/>
    </source>
</evidence>
<dbReference type="Proteomes" id="UP000315010">
    <property type="component" value="Unassembled WGS sequence"/>
</dbReference>
<proteinExistence type="predicted"/>
<name>A0A5C5YNH3_9BACT</name>
<dbReference type="EMBL" id="SJPJ01000002">
    <property type="protein sequence ID" value="TWT76502.1"/>
    <property type="molecule type" value="Genomic_DNA"/>
</dbReference>
<reference evidence="2 3" key="1">
    <citation type="submission" date="2019-02" db="EMBL/GenBank/DDBJ databases">
        <title>Deep-cultivation of Planctomycetes and their phenomic and genomic characterization uncovers novel biology.</title>
        <authorList>
            <person name="Wiegand S."/>
            <person name="Jogler M."/>
            <person name="Boedeker C."/>
            <person name="Pinto D."/>
            <person name="Vollmers J."/>
            <person name="Rivas-Marin E."/>
            <person name="Kohn T."/>
            <person name="Peeters S.H."/>
            <person name="Heuer A."/>
            <person name="Rast P."/>
            <person name="Oberbeckmann S."/>
            <person name="Bunk B."/>
            <person name="Jeske O."/>
            <person name="Meyerdierks A."/>
            <person name="Storesund J.E."/>
            <person name="Kallscheuer N."/>
            <person name="Luecker S."/>
            <person name="Lage O.M."/>
            <person name="Pohl T."/>
            <person name="Merkel B.J."/>
            <person name="Hornburger P."/>
            <person name="Mueller R.-W."/>
            <person name="Bruemmer F."/>
            <person name="Labrenz M."/>
            <person name="Spormann A.M."/>
            <person name="Op Den Camp H."/>
            <person name="Overmann J."/>
            <person name="Amann R."/>
            <person name="Jetten M.S.M."/>
            <person name="Mascher T."/>
            <person name="Medema M.H."/>
            <person name="Devos D.P."/>
            <person name="Kaster A.-K."/>
            <person name="Ovreas L."/>
            <person name="Rohde M."/>
            <person name="Galperin M.Y."/>
            <person name="Jogler C."/>
        </authorList>
    </citation>
    <scope>NUCLEOTIDE SEQUENCE [LARGE SCALE GENOMIC DNA]</scope>
    <source>
        <strain evidence="2 3">CA13</strain>
    </source>
</reference>
<keyword evidence="3" id="KW-1185">Reference proteome</keyword>
<evidence type="ECO:0000313" key="2">
    <source>
        <dbReference type="EMBL" id="TWT76502.1"/>
    </source>
</evidence>
<dbReference type="AlphaFoldDB" id="A0A5C5YNH3"/>
<protein>
    <recommendedName>
        <fullName evidence="1">DUF3859 domain-containing protein</fullName>
    </recommendedName>
</protein>
<sequence>MAKRKPIVRMRSYGLYSHWDAESKELPQFMQSTIQIVAKIGVEFGFVINVKGGKNEVLDYCIEHPGIKDAKGKVRAPFDGCVYVKQNDWNFYLGDTIWEPVDDKRGDWRMFVEIDGNIVAEKTFELI</sequence>
<dbReference type="Gene3D" id="2.60.40.2390">
    <property type="match status" value="1"/>
</dbReference>
<dbReference type="OrthoDB" id="9789349at2"/>
<accession>A0A5C5YNH3</accession>
<feature type="domain" description="DUF3859" evidence="1">
    <location>
        <begin position="5"/>
        <end position="125"/>
    </location>
</feature>
<dbReference type="RefSeq" id="WP_146404260.1">
    <property type="nucleotide sequence ID" value="NZ_SJPJ01000002.1"/>
</dbReference>